<evidence type="ECO:0000313" key="6">
    <source>
        <dbReference type="EMBL" id="AKF07689.1"/>
    </source>
</evidence>
<feature type="domain" description="Cytochrome c" evidence="5">
    <location>
        <begin position="333"/>
        <end position="439"/>
    </location>
</feature>
<evidence type="ECO:0000256" key="2">
    <source>
        <dbReference type="ARBA" id="ARBA00022723"/>
    </source>
</evidence>
<proteinExistence type="predicted"/>
<dbReference type="AlphaFoldDB" id="A0A0F6SFX2"/>
<evidence type="ECO:0000256" key="4">
    <source>
        <dbReference type="PROSITE-ProRule" id="PRU00433"/>
    </source>
</evidence>
<evidence type="ECO:0000259" key="5">
    <source>
        <dbReference type="PROSITE" id="PS51007"/>
    </source>
</evidence>
<dbReference type="STRING" id="927083.DB32_004838"/>
<dbReference type="Pfam" id="PF21419">
    <property type="entry name" value="RoxA-like_Cyt-c"/>
    <property type="match status" value="1"/>
</dbReference>
<keyword evidence="7" id="KW-1185">Reference proteome</keyword>
<protein>
    <recommendedName>
        <fullName evidence="5">Cytochrome c domain-containing protein</fullName>
    </recommendedName>
</protein>
<evidence type="ECO:0000256" key="1">
    <source>
        <dbReference type="ARBA" id="ARBA00022617"/>
    </source>
</evidence>
<dbReference type="OrthoDB" id="5496400at2"/>
<dbReference type="KEGG" id="samy:DB32_004838"/>
<dbReference type="InterPro" id="IPR051395">
    <property type="entry name" value="Cytochrome_c_Peroxidase/MauG"/>
</dbReference>
<dbReference type="InterPro" id="IPR036909">
    <property type="entry name" value="Cyt_c-like_dom_sf"/>
</dbReference>
<evidence type="ECO:0000313" key="7">
    <source>
        <dbReference type="Proteomes" id="UP000034883"/>
    </source>
</evidence>
<dbReference type="SUPFAM" id="SSF46626">
    <property type="entry name" value="Cytochrome c"/>
    <property type="match status" value="1"/>
</dbReference>
<dbReference type="PANTHER" id="PTHR30600:SF9">
    <property type="entry name" value="BLR7738 PROTEIN"/>
    <property type="match status" value="1"/>
</dbReference>
<dbReference type="Gene3D" id="1.10.760.10">
    <property type="entry name" value="Cytochrome c-like domain"/>
    <property type="match status" value="1"/>
</dbReference>
<dbReference type="GO" id="GO:0004130">
    <property type="term" value="F:cytochrome-c peroxidase activity"/>
    <property type="evidence" value="ECO:0007669"/>
    <property type="project" value="TreeGrafter"/>
</dbReference>
<dbReference type="GO" id="GO:0046872">
    <property type="term" value="F:metal ion binding"/>
    <property type="evidence" value="ECO:0007669"/>
    <property type="project" value="UniProtKB-KW"/>
</dbReference>
<organism evidence="6 7">
    <name type="scientific">Sandaracinus amylolyticus</name>
    <dbReference type="NCBI Taxonomy" id="927083"/>
    <lineage>
        <taxon>Bacteria</taxon>
        <taxon>Pseudomonadati</taxon>
        <taxon>Myxococcota</taxon>
        <taxon>Polyangia</taxon>
        <taxon>Polyangiales</taxon>
        <taxon>Sandaracinaceae</taxon>
        <taxon>Sandaracinus</taxon>
    </lineage>
</organism>
<dbReference type="RefSeq" id="WP_053234919.1">
    <property type="nucleotide sequence ID" value="NZ_CP011125.1"/>
</dbReference>
<keyword evidence="3 4" id="KW-0408">Iron</keyword>
<keyword evidence="2 4" id="KW-0479">Metal-binding</keyword>
<sequence length="439" mass="48189">MRAWLAIALLIAACDAPREPIAPSTPPIDPSLEPWSDAWLDAHATRYLDDARARRDALEASLTNPENLYSQTRLAAYGRERSGWDVLPVWSPRVRRIDAEVAVAMARGETPAIDERVAPLWAGTRPTTHDAWIALGERVFFELPLRTEPFWDRAIRDAEHGASVGVERAPDGSVPGLVLTRDVEGRTGVGITCALCHSARDASGAIVAGRARRTLDYGRVRIDFYEARGAAIDPHTRARWESWGPGRADVLEDVADLPIAIPDLWGLRHQRLLTQAGTLRHATPLALAIRQETQYVQANHHRTRPPRELMWALVAYLESLEAPAAPAYVGATRDRERGALVFARECGRCHANAVGSGDLVPIDEIGTDAELATGRARGTGGYRPAPLVRVADAAPYLHHGVVPTLESLLDPAREEPGHRFGMELDDDELGLLIAYLRSR</sequence>
<dbReference type="GO" id="GO:0020037">
    <property type="term" value="F:heme binding"/>
    <property type="evidence" value="ECO:0007669"/>
    <property type="project" value="InterPro"/>
</dbReference>
<dbReference type="InterPro" id="IPR009056">
    <property type="entry name" value="Cyt_c-like_dom"/>
</dbReference>
<accession>A0A0F6SFX2</accession>
<dbReference type="EMBL" id="CP011125">
    <property type="protein sequence ID" value="AKF07689.1"/>
    <property type="molecule type" value="Genomic_DNA"/>
</dbReference>
<dbReference type="PROSITE" id="PS51007">
    <property type="entry name" value="CYTC"/>
    <property type="match status" value="1"/>
</dbReference>
<gene>
    <name evidence="6" type="ORF">DB32_004838</name>
</gene>
<dbReference type="Proteomes" id="UP000034883">
    <property type="component" value="Chromosome"/>
</dbReference>
<dbReference type="PANTHER" id="PTHR30600">
    <property type="entry name" value="CYTOCHROME C PEROXIDASE-RELATED"/>
    <property type="match status" value="1"/>
</dbReference>
<dbReference type="GO" id="GO:0009055">
    <property type="term" value="F:electron transfer activity"/>
    <property type="evidence" value="ECO:0007669"/>
    <property type="project" value="InterPro"/>
</dbReference>
<reference evidence="6 7" key="1">
    <citation type="submission" date="2015-03" db="EMBL/GenBank/DDBJ databases">
        <title>Genome assembly of Sandaracinus amylolyticus DSM 53668.</title>
        <authorList>
            <person name="Sharma G."/>
            <person name="Subramanian S."/>
        </authorList>
    </citation>
    <scope>NUCLEOTIDE SEQUENCE [LARGE SCALE GENOMIC DNA]</scope>
    <source>
        <strain evidence="6 7">DSM 53668</strain>
    </source>
</reference>
<name>A0A0F6SFX2_9BACT</name>
<keyword evidence="1 4" id="KW-0349">Heme</keyword>
<evidence type="ECO:0000256" key="3">
    <source>
        <dbReference type="ARBA" id="ARBA00023004"/>
    </source>
</evidence>